<dbReference type="Proteomes" id="UP000000249">
    <property type="component" value="Chromosome 2"/>
</dbReference>
<evidence type="ECO:0008006" key="3">
    <source>
        <dbReference type="Google" id="ProtNLM"/>
    </source>
</evidence>
<dbReference type="KEGG" id="vco:VC0395_0440"/>
<evidence type="ECO:0000313" key="2">
    <source>
        <dbReference type="Proteomes" id="UP000000249"/>
    </source>
</evidence>
<accession>A0A0H3AFK7</accession>
<organism evidence="1 2">
    <name type="scientific">Vibrio cholerae serotype O1 (strain ATCC 39541 / Classical Ogawa 395 / O395)</name>
    <dbReference type="NCBI Taxonomy" id="345073"/>
    <lineage>
        <taxon>Bacteria</taxon>
        <taxon>Pseudomonadati</taxon>
        <taxon>Pseudomonadota</taxon>
        <taxon>Gammaproteobacteria</taxon>
        <taxon>Vibrionales</taxon>
        <taxon>Vibrionaceae</taxon>
        <taxon>Vibrio</taxon>
    </lineage>
</organism>
<proteinExistence type="predicted"/>
<dbReference type="RefSeq" id="WP_001034334.1">
    <property type="nucleotide sequence ID" value="NC_009456.1"/>
</dbReference>
<gene>
    <name evidence="1" type="ordered locus">VC0395_0440</name>
</gene>
<evidence type="ECO:0000313" key="1">
    <source>
        <dbReference type="EMBL" id="ABQ19176.1"/>
    </source>
</evidence>
<name>A0A0H3AFK7_VIBC3</name>
<dbReference type="AlphaFoldDB" id="A0A0H3AFK7"/>
<reference evidence="1 2" key="1">
    <citation type="submission" date="2007-03" db="EMBL/GenBank/DDBJ databases">
        <authorList>
            <person name="Heidelberg J."/>
        </authorList>
    </citation>
    <scope>NUCLEOTIDE SEQUENCE [LARGE SCALE GENOMIC DNA]</scope>
    <source>
        <strain evidence="2">ATCC 39541 / Classical Ogawa 395 / O395</strain>
    </source>
</reference>
<dbReference type="KEGG" id="vcr:VC395_A0817"/>
<dbReference type="EMBL" id="CP000626">
    <property type="protein sequence ID" value="ABQ19176.1"/>
    <property type="molecule type" value="Genomic_DNA"/>
</dbReference>
<sequence length="160" mass="18691">MNKKEIQAYQSAFEKFNPFYGVDFPITSVKLCELINKMRNDHNEKVVELRHDHLMNKIREFSEQVNAPNFRVVESSYKDTKGEDRKCYLLGKTECRAIAATESKSVCYMIMVYLDQLEQIFEKAKEAKATEFDRKLSKQGVTWREACRTVGIEHPDLALK</sequence>
<protein>
    <recommendedName>
        <fullName evidence="3">Rha family transcriptional regulator</fullName>
    </recommendedName>
</protein>
<dbReference type="OrthoDB" id="79831at2"/>
<dbReference type="PATRIC" id="fig|345073.21.peg.3549"/>